<evidence type="ECO:0000256" key="2">
    <source>
        <dbReference type="SAM" id="SignalP"/>
    </source>
</evidence>
<name>A0AAE3M2K3_9BACT</name>
<organism evidence="4 5">
    <name type="scientific">Plebeiibacterium sediminum</name>
    <dbReference type="NCBI Taxonomy" id="2992112"/>
    <lineage>
        <taxon>Bacteria</taxon>
        <taxon>Pseudomonadati</taxon>
        <taxon>Bacteroidota</taxon>
        <taxon>Bacteroidia</taxon>
        <taxon>Marinilabiliales</taxon>
        <taxon>Marinilabiliaceae</taxon>
        <taxon>Plebeiibacterium</taxon>
    </lineage>
</organism>
<feature type="transmembrane region" description="Helical" evidence="1">
    <location>
        <begin position="331"/>
        <end position="350"/>
    </location>
</feature>
<protein>
    <submittedName>
        <fullName evidence="4">DUF6377 domain-containing protein</fullName>
    </submittedName>
</protein>
<keyword evidence="1" id="KW-0812">Transmembrane</keyword>
<dbReference type="Gene3D" id="1.25.40.10">
    <property type="entry name" value="Tetratricopeptide repeat domain"/>
    <property type="match status" value="1"/>
</dbReference>
<dbReference type="Proteomes" id="UP001209229">
    <property type="component" value="Unassembled WGS sequence"/>
</dbReference>
<feature type="domain" description="DUF6377" evidence="3">
    <location>
        <begin position="256"/>
        <end position="495"/>
    </location>
</feature>
<sequence length="534" mass="62277">MLRVILSVILFLFLMTSFAQQKDVFSELDKAINKEWYYVQIKEQRIDSLKSLLQQKTFIHNQKEQYQLYRRIADEYTVYVFDSAMCYYRKAIDMAYNVNNPASIAQTLSNYGHLLVSVGYYKEAIDTLNKVDIEQLKGEDIQEYYSYKVRAYYDLADYIKDDFYSPQYRQIANAYVDSVSKYAVEGTIKPVLTKALYYLVNWKPDSSSFYFKYAYDNLSPDLHQQAVIHSSLGFIDVEEGRRNSGIEHLVNSAIADIKTVTKEATSLRVLSRYLYQDGEVQKAYKYVQQAKKDADFFGSKQRILEVSEIFPAIEGAKLIEEERKKETAFKYAWIVSLLIVGVLLFLIIVYRQLFNLRKIWISITKSNKELKVLNTQLNEANRIKEKYIGHFFNTSSGYINKLEEISKALNKLLSSNNPVKLKTVLKKINPRKEREQLFHNFDEVFLSLFPDFIKEVDSFILPENKYVLKSGQLLNTELRILALIRLGIIDNETIAQVLDVSINTIYTYKTKAKNKSDLSAEDFFKRLNDIKTVV</sequence>
<reference evidence="4" key="1">
    <citation type="submission" date="2022-10" db="EMBL/GenBank/DDBJ databases">
        <authorList>
            <person name="Yu W.X."/>
        </authorList>
    </citation>
    <scope>NUCLEOTIDE SEQUENCE</scope>
    <source>
        <strain evidence="4">AAT</strain>
    </source>
</reference>
<dbReference type="InterPro" id="IPR045957">
    <property type="entry name" value="DUF6377"/>
</dbReference>
<evidence type="ECO:0000259" key="3">
    <source>
        <dbReference type="Pfam" id="PF19904"/>
    </source>
</evidence>
<dbReference type="SUPFAM" id="SSF48452">
    <property type="entry name" value="TPR-like"/>
    <property type="match status" value="1"/>
</dbReference>
<evidence type="ECO:0000313" key="5">
    <source>
        <dbReference type="Proteomes" id="UP001209229"/>
    </source>
</evidence>
<evidence type="ECO:0000256" key="1">
    <source>
        <dbReference type="SAM" id="Phobius"/>
    </source>
</evidence>
<keyword evidence="1" id="KW-1133">Transmembrane helix</keyword>
<proteinExistence type="predicted"/>
<dbReference type="Pfam" id="PF19904">
    <property type="entry name" value="DUF6377"/>
    <property type="match status" value="1"/>
</dbReference>
<dbReference type="InterPro" id="IPR011990">
    <property type="entry name" value="TPR-like_helical_dom_sf"/>
</dbReference>
<feature type="chain" id="PRO_5042020389" evidence="2">
    <location>
        <begin position="22"/>
        <end position="534"/>
    </location>
</feature>
<comment type="caution">
    <text evidence="4">The sequence shown here is derived from an EMBL/GenBank/DDBJ whole genome shotgun (WGS) entry which is preliminary data.</text>
</comment>
<gene>
    <name evidence="4" type="ORF">OM075_05590</name>
</gene>
<keyword evidence="1" id="KW-0472">Membrane</keyword>
<dbReference type="RefSeq" id="WP_301189501.1">
    <property type="nucleotide sequence ID" value="NZ_JAPDPJ010000008.1"/>
</dbReference>
<evidence type="ECO:0000313" key="4">
    <source>
        <dbReference type="EMBL" id="MCW3785929.1"/>
    </source>
</evidence>
<accession>A0AAE3M2K3</accession>
<dbReference type="AlphaFoldDB" id="A0AAE3M2K3"/>
<dbReference type="EMBL" id="JAPDPJ010000008">
    <property type="protein sequence ID" value="MCW3785929.1"/>
    <property type="molecule type" value="Genomic_DNA"/>
</dbReference>
<keyword evidence="5" id="KW-1185">Reference proteome</keyword>
<feature type="signal peptide" evidence="2">
    <location>
        <begin position="1"/>
        <end position="21"/>
    </location>
</feature>
<keyword evidence="2" id="KW-0732">Signal</keyword>